<gene>
    <name evidence="1" type="ORF">IQ31_02904</name>
</gene>
<sequence length="139" mass="15790">MMTLQEKLEQSNTFYFFASENIEKGPDLGGLGFSDAEVGREAFKEILEATEKGFVRVSFYLFDNNIRLVINDLKNRHIVTVNNLSINSEDLESLKSAHKNHQELPIAFGVLPSTRTPNICPITKDVIVLMIKSWELVIF</sequence>
<proteinExistence type="predicted"/>
<accession>A0A562MH53</accession>
<dbReference type="AlphaFoldDB" id="A0A562MH53"/>
<protein>
    <submittedName>
        <fullName evidence="1">Uncharacterized protein</fullName>
    </submittedName>
</protein>
<dbReference type="Proteomes" id="UP000315908">
    <property type="component" value="Unassembled WGS sequence"/>
</dbReference>
<dbReference type="EMBL" id="VLKR01000014">
    <property type="protein sequence ID" value="TWI19158.1"/>
    <property type="molecule type" value="Genomic_DNA"/>
</dbReference>
<evidence type="ECO:0000313" key="2">
    <source>
        <dbReference type="Proteomes" id="UP000315908"/>
    </source>
</evidence>
<comment type="caution">
    <text evidence="1">The sequence shown here is derived from an EMBL/GenBank/DDBJ whole genome shotgun (WGS) entry which is preliminary data.</text>
</comment>
<reference evidence="1 2" key="1">
    <citation type="journal article" date="2015" name="Stand. Genomic Sci.">
        <title>Genomic Encyclopedia of Bacterial and Archaeal Type Strains, Phase III: the genomes of soil and plant-associated and newly described type strains.</title>
        <authorList>
            <person name="Whitman W.B."/>
            <person name="Woyke T."/>
            <person name="Klenk H.P."/>
            <person name="Zhou Y."/>
            <person name="Lilburn T.G."/>
            <person name="Beck B.J."/>
            <person name="De Vos P."/>
            <person name="Vandamme P."/>
            <person name="Eisen J.A."/>
            <person name="Garrity G."/>
            <person name="Hugenholtz P."/>
            <person name="Kyrpides N.C."/>
        </authorList>
    </citation>
    <scope>NUCLEOTIDE SEQUENCE [LARGE SCALE GENOMIC DNA]</scope>
    <source>
        <strain evidence="1 2">CGMCC 1.6855</strain>
    </source>
</reference>
<organism evidence="1 2">
    <name type="scientific">Sphingobacterium siyangense</name>
    <dbReference type="NCBI Taxonomy" id="459529"/>
    <lineage>
        <taxon>Bacteria</taxon>
        <taxon>Pseudomonadati</taxon>
        <taxon>Bacteroidota</taxon>
        <taxon>Sphingobacteriia</taxon>
        <taxon>Sphingobacteriales</taxon>
        <taxon>Sphingobacteriaceae</taxon>
        <taxon>Sphingobacterium</taxon>
    </lineage>
</organism>
<dbReference type="RefSeq" id="WP_145328355.1">
    <property type="nucleotide sequence ID" value="NZ_VLKR01000014.1"/>
</dbReference>
<name>A0A562MH53_9SPHI</name>
<evidence type="ECO:0000313" key="1">
    <source>
        <dbReference type="EMBL" id="TWI19158.1"/>
    </source>
</evidence>